<dbReference type="Proteomes" id="UP000027195">
    <property type="component" value="Unassembled WGS sequence"/>
</dbReference>
<accession>A0A067M4J7</accession>
<dbReference type="HOGENOM" id="CLU_156675_0_0_1"/>
<name>A0A067M4J7_BOTB1</name>
<evidence type="ECO:0008006" key="3">
    <source>
        <dbReference type="Google" id="ProtNLM"/>
    </source>
</evidence>
<organism evidence="1 2">
    <name type="scientific">Botryobasidium botryosum (strain FD-172 SS1)</name>
    <dbReference type="NCBI Taxonomy" id="930990"/>
    <lineage>
        <taxon>Eukaryota</taxon>
        <taxon>Fungi</taxon>
        <taxon>Dikarya</taxon>
        <taxon>Basidiomycota</taxon>
        <taxon>Agaricomycotina</taxon>
        <taxon>Agaricomycetes</taxon>
        <taxon>Cantharellales</taxon>
        <taxon>Botryobasidiaceae</taxon>
        <taxon>Botryobasidium</taxon>
    </lineage>
</organism>
<protein>
    <recommendedName>
        <fullName evidence="3">SnoaL-like domain-containing protein</fullName>
    </recommendedName>
</protein>
<proteinExistence type="predicted"/>
<evidence type="ECO:0000313" key="2">
    <source>
        <dbReference type="Proteomes" id="UP000027195"/>
    </source>
</evidence>
<dbReference type="InterPro" id="IPR032710">
    <property type="entry name" value="NTF2-like_dom_sf"/>
</dbReference>
<dbReference type="EMBL" id="KL198065">
    <property type="protein sequence ID" value="KDQ10698.1"/>
    <property type="molecule type" value="Genomic_DNA"/>
</dbReference>
<dbReference type="Gene3D" id="3.10.450.50">
    <property type="match status" value="1"/>
</dbReference>
<keyword evidence="2" id="KW-1185">Reference proteome</keyword>
<sequence>MSTESPQLRTVREFLKGFDRVDFDLISAHTTEDVIYEVLPSSLGSKPYTKEEFRTHWDTYVVPKTERSKNTIIDSIEVPGKVFINGYFVEQPSGKKHEYNCRFDFEGDKIKLFKMFLDVETAKEYRYVDQ</sequence>
<dbReference type="AlphaFoldDB" id="A0A067M4J7"/>
<reference evidence="2" key="1">
    <citation type="journal article" date="2014" name="Proc. Natl. Acad. Sci. U.S.A.">
        <title>Extensive sampling of basidiomycete genomes demonstrates inadequacy of the white-rot/brown-rot paradigm for wood decay fungi.</title>
        <authorList>
            <person name="Riley R."/>
            <person name="Salamov A.A."/>
            <person name="Brown D.W."/>
            <person name="Nagy L.G."/>
            <person name="Floudas D."/>
            <person name="Held B.W."/>
            <person name="Levasseur A."/>
            <person name="Lombard V."/>
            <person name="Morin E."/>
            <person name="Otillar R."/>
            <person name="Lindquist E.A."/>
            <person name="Sun H."/>
            <person name="LaButti K.M."/>
            <person name="Schmutz J."/>
            <person name="Jabbour D."/>
            <person name="Luo H."/>
            <person name="Baker S.E."/>
            <person name="Pisabarro A.G."/>
            <person name="Walton J.D."/>
            <person name="Blanchette R.A."/>
            <person name="Henrissat B."/>
            <person name="Martin F."/>
            <person name="Cullen D."/>
            <person name="Hibbett D.S."/>
            <person name="Grigoriev I.V."/>
        </authorList>
    </citation>
    <scope>NUCLEOTIDE SEQUENCE [LARGE SCALE GENOMIC DNA]</scope>
    <source>
        <strain evidence="2">FD-172 SS1</strain>
    </source>
</reference>
<gene>
    <name evidence="1" type="ORF">BOTBODRAFT_190344</name>
</gene>
<evidence type="ECO:0000313" key="1">
    <source>
        <dbReference type="EMBL" id="KDQ10698.1"/>
    </source>
</evidence>
<dbReference type="OrthoDB" id="3245946at2759"/>
<dbReference type="SUPFAM" id="SSF54427">
    <property type="entry name" value="NTF2-like"/>
    <property type="match status" value="1"/>
</dbReference>
<dbReference type="InParanoid" id="A0A067M4J7"/>